<accession>A0A6A5GEH6</accession>
<dbReference type="InterPro" id="IPR040161">
    <property type="entry name" value="FB224"/>
</dbReference>
<evidence type="ECO:0000313" key="2">
    <source>
        <dbReference type="EMBL" id="KAF1753085.1"/>
    </source>
</evidence>
<dbReference type="GO" id="GO:0045087">
    <property type="term" value="P:innate immune response"/>
    <property type="evidence" value="ECO:0007669"/>
    <property type="project" value="TreeGrafter"/>
</dbReference>
<proteinExistence type="predicted"/>
<dbReference type="Pfam" id="PF01827">
    <property type="entry name" value="FTH"/>
    <property type="match status" value="1"/>
</dbReference>
<gene>
    <name evidence="2" type="ORF">GCK72_019641</name>
</gene>
<protein>
    <recommendedName>
        <fullName evidence="1">DUF38 domain-containing protein</fullName>
    </recommendedName>
</protein>
<dbReference type="KEGG" id="crq:GCK72_019641"/>
<dbReference type="InterPro" id="IPR002900">
    <property type="entry name" value="DUF38/FTH_CAE_spp"/>
</dbReference>
<dbReference type="PANTHER" id="PTHR23015">
    <property type="entry name" value="UNCHARACTERIZED C.ELEGANS PROTEIN"/>
    <property type="match status" value="1"/>
</dbReference>
<dbReference type="PANTHER" id="PTHR23015:SF4">
    <property type="entry name" value="DUF38 DOMAIN-CONTAINING PROTEIN-RELATED"/>
    <property type="match status" value="1"/>
</dbReference>
<comment type="caution">
    <text evidence="2">The sequence shown here is derived from an EMBL/GenBank/DDBJ whole genome shotgun (WGS) entry which is preliminary data.</text>
</comment>
<dbReference type="AlphaFoldDB" id="A0A6A5GEH6"/>
<sequence length="243" mass="28336">MNDLELIIRHMSCVTEELRVNVHSSSDDFFDLFKKILKSKKSQLRVNRFSIFAKDQDQIVSILSSLYPVFLKTIRICYHVGTQLETEKLETLDQWKGAEELDINDTHAITGDINNFTHFSCSKFRIQIISASDLNVLKEAFFKSASFEYCSITYKDFNNAHEIPNFFGHPHHVDPNNTTVQRWSFKYPNSRNDNLLIVILIHCPEFDRCTLETSKPINVKSIDSNFGQEIPQDPPTEMYHYLY</sequence>
<name>A0A6A5GEH6_CAERE</name>
<evidence type="ECO:0000313" key="3">
    <source>
        <dbReference type="Proteomes" id="UP000483820"/>
    </source>
</evidence>
<dbReference type="Proteomes" id="UP000483820">
    <property type="component" value="Chromosome V"/>
</dbReference>
<dbReference type="EMBL" id="WUAV01000005">
    <property type="protein sequence ID" value="KAF1753085.1"/>
    <property type="molecule type" value="Genomic_DNA"/>
</dbReference>
<reference evidence="2 3" key="1">
    <citation type="submission" date="2019-12" db="EMBL/GenBank/DDBJ databases">
        <title>Chromosome-level assembly of the Caenorhabditis remanei genome.</title>
        <authorList>
            <person name="Teterina A.A."/>
            <person name="Willis J.H."/>
            <person name="Phillips P.C."/>
        </authorList>
    </citation>
    <scope>NUCLEOTIDE SEQUENCE [LARGE SCALE GENOMIC DNA]</scope>
    <source>
        <strain evidence="2 3">PX506</strain>
        <tissue evidence="2">Whole organism</tissue>
    </source>
</reference>
<dbReference type="GeneID" id="9839528"/>
<feature type="domain" description="DUF38" evidence="1">
    <location>
        <begin position="28"/>
        <end position="168"/>
    </location>
</feature>
<dbReference type="CTD" id="9839528"/>
<evidence type="ECO:0000259" key="1">
    <source>
        <dbReference type="Pfam" id="PF01827"/>
    </source>
</evidence>
<organism evidence="2 3">
    <name type="scientific">Caenorhabditis remanei</name>
    <name type="common">Caenorhabditis vulgaris</name>
    <dbReference type="NCBI Taxonomy" id="31234"/>
    <lineage>
        <taxon>Eukaryota</taxon>
        <taxon>Metazoa</taxon>
        <taxon>Ecdysozoa</taxon>
        <taxon>Nematoda</taxon>
        <taxon>Chromadorea</taxon>
        <taxon>Rhabditida</taxon>
        <taxon>Rhabditina</taxon>
        <taxon>Rhabditomorpha</taxon>
        <taxon>Rhabditoidea</taxon>
        <taxon>Rhabditidae</taxon>
        <taxon>Peloderinae</taxon>
        <taxon>Caenorhabditis</taxon>
    </lineage>
</organism>
<dbReference type="RefSeq" id="XP_053582048.1">
    <property type="nucleotide sequence ID" value="XM_053733135.1"/>
</dbReference>